<dbReference type="EMBL" id="UYWX01020763">
    <property type="protein sequence ID" value="VDM34099.1"/>
    <property type="molecule type" value="Genomic_DNA"/>
</dbReference>
<evidence type="ECO:0000313" key="2">
    <source>
        <dbReference type="Proteomes" id="UP000274429"/>
    </source>
</evidence>
<dbReference type="OrthoDB" id="6263106at2759"/>
<accession>A0A0R3X732</accession>
<dbReference type="STRING" id="6205.A0A0R3X732"/>
<evidence type="ECO:0000313" key="3">
    <source>
        <dbReference type="WBParaSite" id="TTAC_0000934401-mRNA-1"/>
    </source>
</evidence>
<evidence type="ECO:0000313" key="1">
    <source>
        <dbReference type="EMBL" id="VDM34099.1"/>
    </source>
</evidence>
<proteinExistence type="predicted"/>
<reference evidence="3" key="1">
    <citation type="submission" date="2017-02" db="UniProtKB">
        <authorList>
            <consortium name="WormBaseParasite"/>
        </authorList>
    </citation>
    <scope>IDENTIFICATION</scope>
</reference>
<name>A0A0R3X732_HYDTA</name>
<dbReference type="Proteomes" id="UP000274429">
    <property type="component" value="Unassembled WGS sequence"/>
</dbReference>
<dbReference type="WBParaSite" id="TTAC_0000934401-mRNA-1">
    <property type="protein sequence ID" value="TTAC_0000934401-mRNA-1"/>
    <property type="gene ID" value="TTAC_0000934401"/>
</dbReference>
<protein>
    <submittedName>
        <fullName evidence="3">Centromere protein X</fullName>
    </submittedName>
</protein>
<dbReference type="AlphaFoldDB" id="A0A0R3X732"/>
<reference evidence="1 2" key="2">
    <citation type="submission" date="2018-11" db="EMBL/GenBank/DDBJ databases">
        <authorList>
            <consortium name="Pathogen Informatics"/>
        </authorList>
    </citation>
    <scope>NUCLEOTIDE SEQUENCE [LARGE SCALE GENOMIC DNA]</scope>
</reference>
<organism evidence="3">
    <name type="scientific">Hydatigena taeniaeformis</name>
    <name type="common">Feline tapeworm</name>
    <name type="synonym">Taenia taeniaeformis</name>
    <dbReference type="NCBI Taxonomy" id="6205"/>
    <lineage>
        <taxon>Eukaryota</taxon>
        <taxon>Metazoa</taxon>
        <taxon>Spiralia</taxon>
        <taxon>Lophotrochozoa</taxon>
        <taxon>Platyhelminthes</taxon>
        <taxon>Cestoda</taxon>
        <taxon>Eucestoda</taxon>
        <taxon>Cyclophyllidea</taxon>
        <taxon>Taeniidae</taxon>
        <taxon>Hydatigera</taxon>
    </lineage>
</organism>
<keyword evidence="2" id="KW-1185">Reference proteome</keyword>
<gene>
    <name evidence="1" type="ORF">TTAC_LOCUS9329</name>
</gene>
<sequence>MSIVLVPDSISSNLLNGIKGDSQMRLHLFSCRLLSSVFYFQCSHLLTVALSDALKRTQNNTVSDQALVHALEVLFEIV</sequence>